<reference evidence="2 3" key="1">
    <citation type="journal article" date="2022" name="IScience">
        <title>An ultrasensitive nanofiber-based assay for enzymatic hydrolysis and deep-sea microbial degradation of cellulose.</title>
        <authorList>
            <person name="Tsudome M."/>
            <person name="Tachioka M."/>
            <person name="Miyazaki M."/>
            <person name="Uchimura K."/>
            <person name="Tsuda M."/>
            <person name="Takaki Y."/>
            <person name="Deguchi S."/>
        </authorList>
    </citation>
    <scope>NUCLEOTIDE SEQUENCE [LARGE SCALE GENOMIC DNA]</scope>
    <source>
        <strain evidence="2 3">GE09</strain>
    </source>
</reference>
<dbReference type="EMBL" id="AP023086">
    <property type="protein sequence ID" value="BCD95878.1"/>
    <property type="molecule type" value="Genomic_DNA"/>
</dbReference>
<evidence type="ECO:0000313" key="2">
    <source>
        <dbReference type="EMBL" id="BCD95878.1"/>
    </source>
</evidence>
<dbReference type="Proteomes" id="UP001320119">
    <property type="component" value="Chromosome"/>
</dbReference>
<dbReference type="PROSITE" id="PS51257">
    <property type="entry name" value="PROKAR_LIPOPROTEIN"/>
    <property type="match status" value="1"/>
</dbReference>
<accession>A0AAN1WE23</accession>
<dbReference type="AlphaFoldDB" id="A0AAN1WE23"/>
<dbReference type="RefSeq" id="WP_236985353.1">
    <property type="nucleotide sequence ID" value="NZ_AP023086.1"/>
</dbReference>
<gene>
    <name evidence="2" type="ORF">MARGE09_P0077</name>
</gene>
<organism evidence="2 3">
    <name type="scientific">Marinagarivorans cellulosilyticus</name>
    <dbReference type="NCBI Taxonomy" id="2721545"/>
    <lineage>
        <taxon>Bacteria</taxon>
        <taxon>Pseudomonadati</taxon>
        <taxon>Pseudomonadota</taxon>
        <taxon>Gammaproteobacteria</taxon>
        <taxon>Cellvibrionales</taxon>
        <taxon>Cellvibrionaceae</taxon>
        <taxon>Marinagarivorans</taxon>
    </lineage>
</organism>
<keyword evidence="1" id="KW-0732">Signal</keyword>
<sequence length="190" mass="21086">MLKIISHLFATLITTTACAQQLASEQKSTVTSKPDLNKFLFWQSKIDRQGCTGDVEAPDERLIRIVDLTADRKLLQFTCDFGAYQDSYQNYIIDSAGNILETLSFMVPSEDNYKLLKSSKVTWGSMILNTENELELLYLSAGSGACGYRATYKIDAVLLGTSTAPLAVYGDMNCYNGELVPNWPKLSLPD</sequence>
<feature type="chain" id="PRO_5042878165" evidence="1">
    <location>
        <begin position="20"/>
        <end position="190"/>
    </location>
</feature>
<evidence type="ECO:0000256" key="1">
    <source>
        <dbReference type="SAM" id="SignalP"/>
    </source>
</evidence>
<proteinExistence type="predicted"/>
<feature type="signal peptide" evidence="1">
    <location>
        <begin position="1"/>
        <end position="19"/>
    </location>
</feature>
<dbReference type="KEGG" id="marq:MARGE09_P0077"/>
<name>A0AAN1WE23_9GAMM</name>
<protein>
    <submittedName>
        <fullName evidence="2">Uncharacterized protein</fullName>
    </submittedName>
</protein>
<keyword evidence="3" id="KW-1185">Reference proteome</keyword>
<evidence type="ECO:0000313" key="3">
    <source>
        <dbReference type="Proteomes" id="UP001320119"/>
    </source>
</evidence>